<dbReference type="PROSITE" id="PS50082">
    <property type="entry name" value="WD_REPEATS_2"/>
    <property type="match status" value="1"/>
</dbReference>
<dbReference type="GeneID" id="5739566"/>
<feature type="repeat" description="WD" evidence="3">
    <location>
        <begin position="50"/>
        <end position="91"/>
    </location>
</feature>
<evidence type="ECO:0000313" key="5">
    <source>
        <dbReference type="Proteomes" id="UP000243127"/>
    </source>
</evidence>
<proteinExistence type="predicted"/>
<dbReference type="EMBL" id="CP000881">
    <property type="protein sequence ID" value="ABW97957.1"/>
    <property type="molecule type" value="Genomic_DNA"/>
</dbReference>
<gene>
    <name evidence="4" type="ORF">HAN_1g117</name>
</gene>
<sequence>MLSFFSLIGNKTNFSWKKTKFFEKFCLIFYFDNFFRLWNPNFFALKTKRYLGHNGIILKFCGSKKANNLITCSNDNFIKFWDVFSSRPLRSIHIKFDIIQCISLNKYNQILVCLGKETVSLWDVYTGNCFNSFSFSPQFPPSIMFLKNSDVFCVLQTNNWLVFFDLKSGSILKKFNLKRKHISVQKFSNSNLFFFLNKSFIFFDIEKFHLSKKFFLFPWVFKEKNIFEMIFSENLNSKKLKTKKVLKFFKKENFIRIFDINTSLFLLNN</sequence>
<dbReference type="SMART" id="SM00320">
    <property type="entry name" value="WD40"/>
    <property type="match status" value="2"/>
</dbReference>
<name>A9BKC4_HEMAN</name>
<dbReference type="AlphaFoldDB" id="A9BKC4"/>
<dbReference type="InterPro" id="IPR001680">
    <property type="entry name" value="WD40_rpt"/>
</dbReference>
<keyword evidence="2" id="KW-0677">Repeat</keyword>
<dbReference type="RefSeq" id="XP_001712282.1">
    <property type="nucleotide sequence ID" value="XM_001712230.1"/>
</dbReference>
<organism evidence="4 5">
    <name type="scientific">Hemiselmis andersenii</name>
    <name type="common">Cryptophyte alga</name>
    <dbReference type="NCBI Taxonomy" id="464988"/>
    <lineage>
        <taxon>Eukaryota</taxon>
        <taxon>Cryptophyceae</taxon>
        <taxon>Cryptomonadales</taxon>
        <taxon>Hemiselmidaceae</taxon>
        <taxon>Hemiselmis</taxon>
    </lineage>
</organism>
<accession>A9BKC4</accession>
<evidence type="ECO:0000313" key="4">
    <source>
        <dbReference type="EMBL" id="ABW97957.1"/>
    </source>
</evidence>
<keyword evidence="1 3" id="KW-0853">WD repeat</keyword>
<dbReference type="PANTHER" id="PTHR14604:SF3">
    <property type="entry name" value="SPERM-ASSOCIATED ANTIGEN 16 PROTEIN"/>
    <property type="match status" value="1"/>
</dbReference>
<reference evidence="4 5" key="1">
    <citation type="journal article" date="2007" name="Proc. Natl. Acad. Sci. U.S.A.">
        <title>Nucleomorph genome of Hemiselmis andersenii reveals complete intron loss and compaction as a driver of protein structure and function.</title>
        <authorList>
            <person name="Lane C.E."/>
            <person name="van den Heuvel K."/>
            <person name="Kozera C."/>
            <person name="Curtis B.A."/>
            <person name="Parsons B.J."/>
            <person name="Bowman S."/>
            <person name="Archibald J.M."/>
        </authorList>
    </citation>
    <scope>NUCLEOTIDE SEQUENCE [LARGE SCALE GENOMIC DNA]</scope>
    <source>
        <strain evidence="4 5">CCMP644</strain>
    </source>
</reference>
<dbReference type="Proteomes" id="UP000243127">
    <property type="component" value="Nucleomorph 1"/>
</dbReference>
<evidence type="ECO:0000256" key="3">
    <source>
        <dbReference type="PROSITE-ProRule" id="PRU00221"/>
    </source>
</evidence>
<dbReference type="SUPFAM" id="SSF50978">
    <property type="entry name" value="WD40 repeat-like"/>
    <property type="match status" value="1"/>
</dbReference>
<dbReference type="InterPro" id="IPR036322">
    <property type="entry name" value="WD40_repeat_dom_sf"/>
</dbReference>
<dbReference type="InterPro" id="IPR050995">
    <property type="entry name" value="WD-F-box_domain-protein"/>
</dbReference>
<protein>
    <submittedName>
        <fullName evidence="4">Uncharacterized protein</fullName>
    </submittedName>
</protein>
<evidence type="ECO:0000256" key="2">
    <source>
        <dbReference type="ARBA" id="ARBA00022737"/>
    </source>
</evidence>
<dbReference type="InterPro" id="IPR015943">
    <property type="entry name" value="WD40/YVTN_repeat-like_dom_sf"/>
</dbReference>
<dbReference type="InterPro" id="IPR019775">
    <property type="entry name" value="WD40_repeat_CS"/>
</dbReference>
<dbReference type="Gene3D" id="2.130.10.10">
    <property type="entry name" value="YVTN repeat-like/Quinoprotein amine dehydrogenase"/>
    <property type="match status" value="1"/>
</dbReference>
<evidence type="ECO:0000256" key="1">
    <source>
        <dbReference type="ARBA" id="ARBA00022574"/>
    </source>
</evidence>
<geneLocation type="nucleomorph" evidence="4"/>
<keyword evidence="4" id="KW-0542">Nucleomorph</keyword>
<dbReference type="PROSITE" id="PS00678">
    <property type="entry name" value="WD_REPEATS_1"/>
    <property type="match status" value="1"/>
</dbReference>
<dbReference type="PANTHER" id="PTHR14604">
    <property type="entry name" value="WD40 REPEAT PF20"/>
    <property type="match status" value="1"/>
</dbReference>